<evidence type="ECO:0000313" key="11">
    <source>
        <dbReference type="EMBL" id="KAH9415848.1"/>
    </source>
</evidence>
<evidence type="ECO:0000256" key="8">
    <source>
        <dbReference type="SAM" id="MobiDB-lite"/>
    </source>
</evidence>
<dbReference type="CDD" id="cd00303">
    <property type="entry name" value="retropepsin_like"/>
    <property type="match status" value="1"/>
</dbReference>
<dbReference type="CDD" id="cd09274">
    <property type="entry name" value="RNase_HI_RT_Ty3"/>
    <property type="match status" value="1"/>
</dbReference>
<dbReference type="InterPro" id="IPR021109">
    <property type="entry name" value="Peptidase_aspartic_dom_sf"/>
</dbReference>
<dbReference type="InterPro" id="IPR043502">
    <property type="entry name" value="DNA/RNA_pol_sf"/>
</dbReference>
<dbReference type="PROSITE" id="PS50994">
    <property type="entry name" value="INTEGRASE"/>
    <property type="match status" value="1"/>
</dbReference>
<dbReference type="Gene3D" id="3.30.70.270">
    <property type="match status" value="2"/>
</dbReference>
<feature type="region of interest" description="Disordered" evidence="8">
    <location>
        <begin position="268"/>
        <end position="320"/>
    </location>
</feature>
<evidence type="ECO:0000313" key="12">
    <source>
        <dbReference type="Proteomes" id="UP000887458"/>
    </source>
</evidence>
<dbReference type="EMBL" id="NJHN03000095">
    <property type="protein sequence ID" value="KAH9415848.1"/>
    <property type="molecule type" value="Genomic_DNA"/>
</dbReference>
<comment type="caution">
    <text evidence="11">The sequence shown here is derived from an EMBL/GenBank/DDBJ whole genome shotgun (WGS) entry which is preliminary data.</text>
</comment>
<protein>
    <recommendedName>
        <fullName evidence="1">RNA-directed DNA polymerase</fullName>
        <ecNumber evidence="1">2.7.7.49</ecNumber>
    </recommendedName>
</protein>
<dbReference type="Proteomes" id="UP000887458">
    <property type="component" value="Unassembled WGS sequence"/>
</dbReference>
<keyword evidence="12" id="KW-1185">Reference proteome</keyword>
<dbReference type="Pfam" id="PF17921">
    <property type="entry name" value="Integrase_H2C2"/>
    <property type="match status" value="1"/>
</dbReference>
<dbReference type="Pfam" id="PF17917">
    <property type="entry name" value="RT_RNaseH"/>
    <property type="match status" value="1"/>
</dbReference>
<reference evidence="11 12" key="2">
    <citation type="journal article" date="2022" name="Mol. Biol. Evol.">
        <title>Comparative Genomics Reveals Insights into the Divergent Evolution of Astigmatic Mites and Household Pest Adaptations.</title>
        <authorList>
            <person name="Xiong Q."/>
            <person name="Wan A.T."/>
            <person name="Liu X."/>
            <person name="Fung C.S."/>
            <person name="Xiao X."/>
            <person name="Malainual N."/>
            <person name="Hou J."/>
            <person name="Wang L."/>
            <person name="Wang M."/>
            <person name="Yang K.Y."/>
            <person name="Cui Y."/>
            <person name="Leung E.L."/>
            <person name="Nong W."/>
            <person name="Shin S.K."/>
            <person name="Au S.W."/>
            <person name="Jeong K.Y."/>
            <person name="Chew F.T."/>
            <person name="Hui J.H."/>
            <person name="Leung T.F."/>
            <person name="Tungtrongchitr A."/>
            <person name="Zhong N."/>
            <person name="Liu Z."/>
            <person name="Tsui S.K."/>
        </authorList>
    </citation>
    <scope>NUCLEOTIDE SEQUENCE [LARGE SCALE GENOMIC DNA]</scope>
    <source>
        <strain evidence="11">Derp</strain>
    </source>
</reference>
<evidence type="ECO:0000256" key="5">
    <source>
        <dbReference type="ARBA" id="ARBA00022759"/>
    </source>
</evidence>
<dbReference type="SUPFAM" id="SSF53098">
    <property type="entry name" value="Ribonuclease H-like"/>
    <property type="match status" value="1"/>
</dbReference>
<evidence type="ECO:0000256" key="6">
    <source>
        <dbReference type="ARBA" id="ARBA00022801"/>
    </source>
</evidence>
<dbReference type="Gene3D" id="3.10.10.10">
    <property type="entry name" value="HIV Type 1 Reverse Transcriptase, subunit A, domain 1"/>
    <property type="match status" value="1"/>
</dbReference>
<dbReference type="SUPFAM" id="SSF50630">
    <property type="entry name" value="Acid proteases"/>
    <property type="match status" value="1"/>
</dbReference>
<dbReference type="SUPFAM" id="SSF56672">
    <property type="entry name" value="DNA/RNA polymerases"/>
    <property type="match status" value="1"/>
</dbReference>
<dbReference type="Gene3D" id="2.40.70.10">
    <property type="entry name" value="Acid Proteases"/>
    <property type="match status" value="1"/>
</dbReference>
<feature type="region of interest" description="Disordered" evidence="8">
    <location>
        <begin position="220"/>
        <end position="246"/>
    </location>
</feature>
<keyword evidence="4" id="KW-0540">Nuclease</keyword>
<keyword evidence="5" id="KW-0255">Endonuclease</keyword>
<reference evidence="11 12" key="1">
    <citation type="journal article" date="2018" name="J. Allergy Clin. Immunol.">
        <title>High-quality assembly of Dermatophagoides pteronyssinus genome and transcriptome reveals a wide range of novel allergens.</title>
        <authorList>
            <person name="Liu X.Y."/>
            <person name="Yang K.Y."/>
            <person name="Wang M.Q."/>
            <person name="Kwok J.S."/>
            <person name="Zeng X."/>
            <person name="Yang Z."/>
            <person name="Xiao X.J."/>
            <person name="Lau C.P."/>
            <person name="Li Y."/>
            <person name="Huang Z.M."/>
            <person name="Ba J.G."/>
            <person name="Yim A.K."/>
            <person name="Ouyang C.Y."/>
            <person name="Ngai S.M."/>
            <person name="Chan T.F."/>
            <person name="Leung E.L."/>
            <person name="Liu L."/>
            <person name="Liu Z.G."/>
            <person name="Tsui S.K."/>
        </authorList>
    </citation>
    <scope>NUCLEOTIDE SEQUENCE [LARGE SCALE GENOMIC DNA]</scope>
    <source>
        <strain evidence="11">Derp</strain>
    </source>
</reference>
<name>A0ABQ8IZY0_DERPT</name>
<dbReference type="InterPro" id="IPR012337">
    <property type="entry name" value="RNaseH-like_sf"/>
</dbReference>
<dbReference type="EC" id="2.7.7.49" evidence="1"/>
<dbReference type="Pfam" id="PF13975">
    <property type="entry name" value="gag-asp_proteas"/>
    <property type="match status" value="1"/>
</dbReference>
<feature type="compositionally biased region" description="Polar residues" evidence="8">
    <location>
        <begin position="228"/>
        <end position="246"/>
    </location>
</feature>
<gene>
    <name evidence="11" type="ORF">DERP_000342</name>
</gene>
<evidence type="ECO:0000256" key="3">
    <source>
        <dbReference type="ARBA" id="ARBA00022695"/>
    </source>
</evidence>
<feature type="compositionally biased region" description="Polar residues" evidence="8">
    <location>
        <begin position="282"/>
        <end position="320"/>
    </location>
</feature>
<evidence type="ECO:0000256" key="2">
    <source>
        <dbReference type="ARBA" id="ARBA00022679"/>
    </source>
</evidence>
<evidence type="ECO:0000259" key="9">
    <source>
        <dbReference type="PROSITE" id="PS50878"/>
    </source>
</evidence>
<evidence type="ECO:0000256" key="4">
    <source>
        <dbReference type="ARBA" id="ARBA00022722"/>
    </source>
</evidence>
<evidence type="ECO:0000256" key="1">
    <source>
        <dbReference type="ARBA" id="ARBA00012493"/>
    </source>
</evidence>
<dbReference type="PANTHER" id="PTHR37984">
    <property type="entry name" value="PROTEIN CBG26694"/>
    <property type="match status" value="1"/>
</dbReference>
<organism evidence="11 12">
    <name type="scientific">Dermatophagoides pteronyssinus</name>
    <name type="common">European house dust mite</name>
    <dbReference type="NCBI Taxonomy" id="6956"/>
    <lineage>
        <taxon>Eukaryota</taxon>
        <taxon>Metazoa</taxon>
        <taxon>Ecdysozoa</taxon>
        <taxon>Arthropoda</taxon>
        <taxon>Chelicerata</taxon>
        <taxon>Arachnida</taxon>
        <taxon>Acari</taxon>
        <taxon>Acariformes</taxon>
        <taxon>Sarcoptiformes</taxon>
        <taxon>Astigmata</taxon>
        <taxon>Psoroptidia</taxon>
        <taxon>Analgoidea</taxon>
        <taxon>Pyroglyphidae</taxon>
        <taxon>Dermatophagoidinae</taxon>
        <taxon>Dermatophagoides</taxon>
    </lineage>
</organism>
<dbReference type="PROSITE" id="PS50878">
    <property type="entry name" value="RT_POL"/>
    <property type="match status" value="1"/>
</dbReference>
<dbReference type="PANTHER" id="PTHR37984:SF5">
    <property type="entry name" value="PROTEIN NYNRIN-LIKE"/>
    <property type="match status" value="1"/>
</dbReference>
<dbReference type="InterPro" id="IPR001584">
    <property type="entry name" value="Integrase_cat-core"/>
</dbReference>
<dbReference type="InterPro" id="IPR041373">
    <property type="entry name" value="RT_RNaseH"/>
</dbReference>
<keyword evidence="2" id="KW-0808">Transferase</keyword>
<accession>A0ABQ8IZY0</accession>
<feature type="compositionally biased region" description="Low complexity" evidence="8">
    <location>
        <begin position="268"/>
        <end position="281"/>
    </location>
</feature>
<dbReference type="InterPro" id="IPR000477">
    <property type="entry name" value="RT_dom"/>
</dbReference>
<dbReference type="Gene3D" id="1.10.340.70">
    <property type="match status" value="1"/>
</dbReference>
<proteinExistence type="predicted"/>
<keyword evidence="3" id="KW-0548">Nucleotidyltransferase</keyword>
<dbReference type="Gene3D" id="3.30.420.10">
    <property type="entry name" value="Ribonuclease H-like superfamily/Ribonuclease H"/>
    <property type="match status" value="1"/>
</dbReference>
<sequence length="1716" mass="200042">MAFATINNNTMNNTNNVSIVRNLHLNDYIANKFIENQTKQNDLIIEIQTDKTNIDSVKDDVEEDDENERQSEESHFNLCELMRQQQKQRWQQPPVKTNHNRLITTKTLDNFHQHNYYHSHNHFHSYKHQQNIEHQRSQQQREIITCGNNDDDSCFYLDTKCNGVSDCPNGFDESIKMCANDHYEKWQASGIKDLPDRESISPIKETLMNIIDTIKRKLNDEKKRNENQQDSAPIITTQHQSPISISSPNYSMATAFSPTVIYVKPANQQTSPNTTQQPEPNDNQQSTSNIDKPLESNDQQQATTNLVQPPESHVQQQSTNTNQIHDIPQQFRPEFYNQPYFRVPFNMNQPTYNPQEFHIPQQPSNTNPMYNLPQQFQPVFHNQQNIGAQPFMIPPEVNNHQNFNHNLYHVQDRRNDENIMIKYQYLIPMFHGSFEEFPNFRSTFDELVHHIRIEPGRKLLILKSKLGEKPRGIIAGILDYHQAYLKLVNHYSSTFSLRSEISQKLEALPRVTNEWDLKTMTDNLVVVQEKYGILKMNKMNDAYLESEFMSIVGSKFPLEILRTSDHLADTGLRCEKYMADLRYYVERNQRIANIVKHEEIRSARRTNPTSLNLEMVNLNNPDRRYSYDGQYQNRNQNWQRYSPNRDRPNCIFCQQDHRSNQCRLSLRERKESLDRRNRCHKCLKYGHNAQTCRRPLKCFLCNGDHPASICENKNNTESTNVQSTAPPISRQTQPELNNINLPKKGLTKILITINKTECHALFDSGSTNCVMNTELQEKLKLVLEPESIPINQAAATGMAIGTVTTRVKIGIKSRQQKFYVLPGLRHLILGVDAMSIFSLIRDPHGNILQFIDSTFFKIPGEYLQNNETNAIQIDDTNRQACDEILKKHNEVFAQSKGEVGQIIGDYCYINLENNIPINQKAYRTSTIDQDKIDNQITDLLNRDLIERSTSNYSFPVVLVNKKDDGEKTRLCIDYRKLNSITIPERYPMPNIRDIEDKLLNAEFFSTLDISSGFHHIRVAPEDKTKTAFVTMHEHFQWKVMPFGLKNAPAIFQRIVYNILKRNNLTAFSHNYIDDIIIFSKTTDEHLRHIDQVLKVMKKENVKLKQSKCFFMKKSVTYIGHLISKNTIRPLNNNLSAITDYPPPHDKKTLRRFLGKINFYHRFIPDRTELLDPLYDLLKKEHQFKWSEDKQKSFVKIKEILTSELVIHIFDPNLNTIVITDASDIGIGAVLKQQKDNEEITIGYFSRKLLKHQKNYVVTEKECLAIIESIEYWHHYLYGRKFLIRTDHKPLKYINTHKKINTRIMNWAMRLNQYEFEIDYIKGETNLEADYLSRNPDFEINILSLGELEKIHEPLWATPPRGCVKHDRHLVKIRNGKMRYYLPEKHAIDEIKRIHIEKGHLGIVKTNKHFSTKYYSIGQNKIIQDIVNGCDICKKGKKQIRKYGEVGHFGPAEEPFAIIHIDTKGGFSEPPVKLRYFHLAIDAFSRYVWGITSSGQSAKDYKKLIDKICMDGKPKIVFTDKYASLTSQQFKDILAERGIELIHSPTAHPQSNGLIERVGQTLVERLRCKKLSDPNRSWSVLAKDVLNEYNTTIHSSTTFTPQYLLNGQDPDNLYIDRNLVNDRKIAFDKSEREHNKSKIRLEKKQYPVALNEGDYVYVDLSSDLNKERLEQRFQGPFKIVKKISNLMFDVQLPDHIQQIHVGKTKPAKAPNNEQIEM</sequence>
<dbReference type="InterPro" id="IPR043128">
    <property type="entry name" value="Rev_trsase/Diguanyl_cyclase"/>
</dbReference>
<evidence type="ECO:0000256" key="7">
    <source>
        <dbReference type="ARBA" id="ARBA00022918"/>
    </source>
</evidence>
<dbReference type="CDD" id="cd01647">
    <property type="entry name" value="RT_LTR"/>
    <property type="match status" value="1"/>
</dbReference>
<dbReference type="InterPro" id="IPR050951">
    <property type="entry name" value="Retrovirus_Pol_polyprotein"/>
</dbReference>
<feature type="domain" description="Reverse transcriptase" evidence="9">
    <location>
        <begin position="940"/>
        <end position="1122"/>
    </location>
</feature>
<dbReference type="Pfam" id="PF00078">
    <property type="entry name" value="RVT_1"/>
    <property type="match status" value="1"/>
</dbReference>
<dbReference type="InterPro" id="IPR036397">
    <property type="entry name" value="RNaseH_sf"/>
</dbReference>
<keyword evidence="6" id="KW-0378">Hydrolase</keyword>
<dbReference type="InterPro" id="IPR041588">
    <property type="entry name" value="Integrase_H2C2"/>
</dbReference>
<evidence type="ECO:0000259" key="10">
    <source>
        <dbReference type="PROSITE" id="PS50994"/>
    </source>
</evidence>
<feature type="domain" description="Integrase catalytic" evidence="10">
    <location>
        <begin position="1450"/>
        <end position="1608"/>
    </location>
</feature>
<keyword evidence="7" id="KW-0695">RNA-directed DNA polymerase</keyword>